<keyword evidence="1" id="KW-1133">Transmembrane helix</keyword>
<protein>
    <submittedName>
        <fullName evidence="2">Uncharacterized protein</fullName>
    </submittedName>
</protein>
<dbReference type="EMBL" id="JAHRIN010045603">
    <property type="protein sequence ID" value="MEQ2207708.1"/>
    <property type="molecule type" value="Genomic_DNA"/>
</dbReference>
<keyword evidence="1" id="KW-0812">Transmembrane</keyword>
<organism evidence="2 3">
    <name type="scientific">Xenoophorus captivus</name>
    <dbReference type="NCBI Taxonomy" id="1517983"/>
    <lineage>
        <taxon>Eukaryota</taxon>
        <taxon>Metazoa</taxon>
        <taxon>Chordata</taxon>
        <taxon>Craniata</taxon>
        <taxon>Vertebrata</taxon>
        <taxon>Euteleostomi</taxon>
        <taxon>Actinopterygii</taxon>
        <taxon>Neopterygii</taxon>
        <taxon>Teleostei</taxon>
        <taxon>Neoteleostei</taxon>
        <taxon>Acanthomorphata</taxon>
        <taxon>Ovalentaria</taxon>
        <taxon>Atherinomorphae</taxon>
        <taxon>Cyprinodontiformes</taxon>
        <taxon>Goodeidae</taxon>
        <taxon>Xenoophorus</taxon>
    </lineage>
</organism>
<accession>A0ABV0RHS0</accession>
<feature type="transmembrane region" description="Helical" evidence="1">
    <location>
        <begin position="12"/>
        <end position="29"/>
    </location>
</feature>
<reference evidence="2 3" key="1">
    <citation type="submission" date="2021-06" db="EMBL/GenBank/DDBJ databases">
        <authorList>
            <person name="Palmer J.M."/>
        </authorList>
    </citation>
    <scope>NUCLEOTIDE SEQUENCE [LARGE SCALE GENOMIC DNA]</scope>
    <source>
        <strain evidence="2 3">XC_2019</strain>
        <tissue evidence="2">Muscle</tissue>
    </source>
</reference>
<keyword evidence="1" id="KW-0472">Membrane</keyword>
<evidence type="ECO:0000256" key="1">
    <source>
        <dbReference type="SAM" id="Phobius"/>
    </source>
</evidence>
<proteinExistence type="predicted"/>
<evidence type="ECO:0000313" key="2">
    <source>
        <dbReference type="EMBL" id="MEQ2207708.1"/>
    </source>
</evidence>
<comment type="caution">
    <text evidence="2">The sequence shown here is derived from an EMBL/GenBank/DDBJ whole genome shotgun (WGS) entry which is preliminary data.</text>
</comment>
<gene>
    <name evidence="2" type="ORF">XENOCAPTIV_017252</name>
</gene>
<name>A0ABV0RHS0_9TELE</name>
<keyword evidence="3" id="KW-1185">Reference proteome</keyword>
<evidence type="ECO:0000313" key="3">
    <source>
        <dbReference type="Proteomes" id="UP001434883"/>
    </source>
</evidence>
<dbReference type="Proteomes" id="UP001434883">
    <property type="component" value="Unassembled WGS sequence"/>
</dbReference>
<sequence>MLHVSATPRWCNWMVPFLCLTTALFFIDVPNAGPLLSVLHSLSLFFLVAASLSLQSDNLIKGPVGRAAFPSQRCLLQGINMASLLLSFSLRSGLSFRSPRLPFSLLHSPTRGCGGCSRCPYSLFLHVPKSLLFL</sequence>